<organism evidence="3 4">
    <name type="scientific">Coccomyxa viridis</name>
    <dbReference type="NCBI Taxonomy" id="1274662"/>
    <lineage>
        <taxon>Eukaryota</taxon>
        <taxon>Viridiplantae</taxon>
        <taxon>Chlorophyta</taxon>
        <taxon>core chlorophytes</taxon>
        <taxon>Trebouxiophyceae</taxon>
        <taxon>Trebouxiophyceae incertae sedis</taxon>
        <taxon>Coccomyxaceae</taxon>
        <taxon>Coccomyxa</taxon>
    </lineage>
</organism>
<reference evidence="3 4" key="1">
    <citation type="submission" date="2024-06" db="EMBL/GenBank/DDBJ databases">
        <authorList>
            <person name="Kraege A."/>
            <person name="Thomma B."/>
        </authorList>
    </citation>
    <scope>NUCLEOTIDE SEQUENCE [LARGE SCALE GENOMIC DNA]</scope>
</reference>
<dbReference type="Proteomes" id="UP001497392">
    <property type="component" value="Unassembled WGS sequence"/>
</dbReference>
<feature type="compositionally biased region" description="Basic and acidic residues" evidence="1">
    <location>
        <begin position="303"/>
        <end position="317"/>
    </location>
</feature>
<gene>
    <name evidence="3" type="primary">g1111</name>
    <name evidence="3" type="ORF">VP750_LOCUS962</name>
</gene>
<name>A0ABP1FH98_9CHLO</name>
<accession>A0ABP1FH98</accession>
<sequence length="437" mass="46832">MQVVKLRAWAAPMLGGGLRLTAAATGANLLLKRLLRQPLLVRAAQLPQGQCCGHSVPGKRAGHACQHVQSGMVTMERTRRLICLGSESLEAAAAMPIVGIWISGILSLQDSHLWAACMDFLLDRPGMEKAQQPDMAFLVIVFMPGSEVVYEGVPQLRENLHLPVWGFSARAKHAPGGAPAVVCLSQPKLVPNGIAVDNGQHRHHDLLQRVLSSQKHPSSSERQLALCVPDIALERQSASESAPEQRAEELLARAVVNNSTPPALTAVVGVPPTIKGAAQTETAEGASDRSEDMQGPSTPAGRPGRDKAKQDIGEQKQRRGMASVLQQDVASLKGQLHRLKQQLQEEAFHASSAAEQPGKAHTDLSYDHGCHLLSCQEQKTSEGQGSQEGVQGVYPGCTSRAGSSLRELSLTDSLAYFSDSEDDDELARLEAKYGIHA</sequence>
<feature type="domain" description="STIL N-terminal" evidence="2">
    <location>
        <begin position="67"/>
        <end position="144"/>
    </location>
</feature>
<evidence type="ECO:0000256" key="1">
    <source>
        <dbReference type="SAM" id="MobiDB-lite"/>
    </source>
</evidence>
<feature type="region of interest" description="Disordered" evidence="1">
    <location>
        <begin position="278"/>
        <end position="323"/>
    </location>
</feature>
<evidence type="ECO:0000259" key="2">
    <source>
        <dbReference type="Pfam" id="PF15253"/>
    </source>
</evidence>
<evidence type="ECO:0000313" key="4">
    <source>
        <dbReference type="Proteomes" id="UP001497392"/>
    </source>
</evidence>
<proteinExistence type="predicted"/>
<dbReference type="EMBL" id="CAXHTA020000002">
    <property type="protein sequence ID" value="CAL5219303.1"/>
    <property type="molecule type" value="Genomic_DNA"/>
</dbReference>
<dbReference type="InterPro" id="IPR057731">
    <property type="entry name" value="STIL_N"/>
</dbReference>
<comment type="caution">
    <text evidence="3">The sequence shown here is derived from an EMBL/GenBank/DDBJ whole genome shotgun (WGS) entry which is preliminary data.</text>
</comment>
<dbReference type="Pfam" id="PF15253">
    <property type="entry name" value="STIL_N"/>
    <property type="match status" value="1"/>
</dbReference>
<evidence type="ECO:0000313" key="3">
    <source>
        <dbReference type="EMBL" id="CAL5219303.1"/>
    </source>
</evidence>
<keyword evidence="4" id="KW-1185">Reference proteome</keyword>
<protein>
    <submittedName>
        <fullName evidence="3">G1111 protein</fullName>
    </submittedName>
</protein>